<feature type="region of interest" description="Disordered" evidence="1">
    <location>
        <begin position="21"/>
        <end position="71"/>
    </location>
</feature>
<dbReference type="EMBL" id="CABPSR010000038">
    <property type="protein sequence ID" value="VVE85855.1"/>
    <property type="molecule type" value="Genomic_DNA"/>
</dbReference>
<dbReference type="AlphaFoldDB" id="A0A5E5BLC4"/>
<dbReference type="Proteomes" id="UP000335538">
    <property type="component" value="Unassembled WGS sequence"/>
</dbReference>
<reference evidence="2 3" key="1">
    <citation type="submission" date="2019-08" db="EMBL/GenBank/DDBJ databases">
        <authorList>
            <person name="Peeters C."/>
        </authorList>
    </citation>
    <scope>NUCLEOTIDE SEQUENCE [LARGE SCALE GENOMIC DNA]</scope>
    <source>
        <strain evidence="2 3">LMG 31121</strain>
    </source>
</reference>
<protein>
    <recommendedName>
        <fullName evidence="4">Fido domain-containing protein</fullName>
    </recommendedName>
</protein>
<gene>
    <name evidence="2" type="ORF">PSP31121_05488</name>
</gene>
<organism evidence="2 3">
    <name type="scientific">Pandoraea sputorum</name>
    <dbReference type="NCBI Taxonomy" id="93222"/>
    <lineage>
        <taxon>Bacteria</taxon>
        <taxon>Pseudomonadati</taxon>
        <taxon>Pseudomonadota</taxon>
        <taxon>Betaproteobacteria</taxon>
        <taxon>Burkholderiales</taxon>
        <taxon>Burkholderiaceae</taxon>
        <taxon>Pandoraea</taxon>
    </lineage>
</organism>
<evidence type="ECO:0000256" key="1">
    <source>
        <dbReference type="SAM" id="MobiDB-lite"/>
    </source>
</evidence>
<evidence type="ECO:0000313" key="2">
    <source>
        <dbReference type="EMBL" id="VVE85855.1"/>
    </source>
</evidence>
<dbReference type="RefSeq" id="WP_150811517.1">
    <property type="nucleotide sequence ID" value="NZ_CABPSR010000038.1"/>
</dbReference>
<evidence type="ECO:0000313" key="3">
    <source>
        <dbReference type="Proteomes" id="UP000335538"/>
    </source>
</evidence>
<proteinExistence type="predicted"/>
<name>A0A5E5BLC4_9BURK</name>
<accession>A0A5E5BLC4</accession>
<sequence>MSTIHRPPGISATLTRIATTGLAAASSRRPAPLGKAHPLKHTNTALSRRPVPPGKADPLENTSTPPYRQRTGLAGPACEYYPPPSALMELPPLASLAFVVSKGLEVPAPLAALKLKWGPYCYDAAYCGGYFDPYRRMYTEDMFDRTEPGYLERFIRSMNYVASPAFDIERFDDIIRLYKIAGPEVRLCVAAPAFAVVPTDLTKPAEQQTPMGRYAQVGVYFERATEQLIIRTHGKVSAHDFRTCVNTAEQAKFGEGLLGSVGPDGKLVRLAVSEETLVGLFEEVSERLQTLPTPLRVLHCSMHGPGWTKAYFPGQRYPDDFVERSKPRADEVPPVYSEVRTVSAGKELHFHTIYQDEAQIRDLYQGKLERFLIPSLDTGRSAEEQIALITGFVSDMVTAHVFSDANNRVWIQILLNHLLRRCGQSDSILSVPNGFAAKVRYDLGAANHPAPGTEAYLDAMRLAVQTIQDGQRYYASLCAQSPCQLANIAPECWL</sequence>
<evidence type="ECO:0008006" key="4">
    <source>
        <dbReference type="Google" id="ProtNLM"/>
    </source>
</evidence>